<dbReference type="AlphaFoldDB" id="A0A2I2KPC2"/>
<dbReference type="Proteomes" id="UP000234331">
    <property type="component" value="Unassembled WGS sequence"/>
</dbReference>
<evidence type="ECO:0000313" key="2">
    <source>
        <dbReference type="Proteomes" id="UP000234331"/>
    </source>
</evidence>
<keyword evidence="2" id="KW-1185">Reference proteome</keyword>
<name>A0A2I2KPC2_9ACTN</name>
<dbReference type="EMBL" id="FZMO01000104">
    <property type="protein sequence ID" value="SNQ47517.1"/>
    <property type="molecule type" value="Genomic_DNA"/>
</dbReference>
<sequence length="63" mass="6752">MDLADGATTLPTIDYYPPEIAQLCAVAAREITEHENVRGLCVICGSVWPCGRAVLAEHNLAVI</sequence>
<protein>
    <submittedName>
        <fullName evidence="1">Uncharacterized protein</fullName>
    </submittedName>
</protein>
<organism evidence="1 2">
    <name type="scientific">Frankia canadensis</name>
    <dbReference type="NCBI Taxonomy" id="1836972"/>
    <lineage>
        <taxon>Bacteria</taxon>
        <taxon>Bacillati</taxon>
        <taxon>Actinomycetota</taxon>
        <taxon>Actinomycetes</taxon>
        <taxon>Frankiales</taxon>
        <taxon>Frankiaceae</taxon>
        <taxon>Frankia</taxon>
    </lineage>
</organism>
<dbReference type="RefSeq" id="WP_101831352.1">
    <property type="nucleotide sequence ID" value="NZ_FZMO01000104.1"/>
</dbReference>
<proteinExistence type="predicted"/>
<accession>A0A2I2KPC2</accession>
<reference evidence="1 2" key="1">
    <citation type="submission" date="2017-06" db="EMBL/GenBank/DDBJ databases">
        <authorList>
            <person name="Kim H.J."/>
            <person name="Triplett B.A."/>
        </authorList>
    </citation>
    <scope>NUCLEOTIDE SEQUENCE [LARGE SCALE GENOMIC DNA]</scope>
    <source>
        <strain evidence="1">FRACA_ARgP5</strain>
    </source>
</reference>
<evidence type="ECO:0000313" key="1">
    <source>
        <dbReference type="EMBL" id="SNQ47517.1"/>
    </source>
</evidence>
<dbReference type="OrthoDB" id="5194728at2"/>
<gene>
    <name evidence="1" type="ORF">FRACA_1920013</name>
</gene>